<dbReference type="PANTHER" id="PTHR30055">
    <property type="entry name" value="HTH-TYPE TRANSCRIPTIONAL REGULATOR RUTR"/>
    <property type="match status" value="1"/>
</dbReference>
<dbReference type="GO" id="GO:0003700">
    <property type="term" value="F:DNA-binding transcription factor activity"/>
    <property type="evidence" value="ECO:0007669"/>
    <property type="project" value="TreeGrafter"/>
</dbReference>
<dbReference type="InterPro" id="IPR001647">
    <property type="entry name" value="HTH_TetR"/>
</dbReference>
<dbReference type="Pfam" id="PF00440">
    <property type="entry name" value="TetR_N"/>
    <property type="match status" value="1"/>
</dbReference>
<dbReference type="EMBL" id="CTEC01000001">
    <property type="protein sequence ID" value="CQD06749.1"/>
    <property type="molecule type" value="Genomic_DNA"/>
</dbReference>
<evidence type="ECO:0000313" key="8">
    <source>
        <dbReference type="Proteomes" id="UP000199601"/>
    </source>
</evidence>
<sequence length="246" mass="27217">MVISQCQVMQGNQEGPRVNTKTDLPRKAQAEETRRRILDVAVEAFSAQRYDDVAVTDIATAAGVAHGLLFHYFKNKRGLYLAAMEDAAREFDAAHQVDPEQPPGAQMRQRYYNQFAYLARHRGLATRLVLGGRGADPEAWAFFEEQRWREIDRGCAALGLDPQKPALRMMLRAAAAAVDAVAAFWHQNGQPFDVTALTDVSFEQTIAALRGAAELDPSLKTAIDKAIHQLRGGAEKPAARRRSSTK</sequence>
<accession>A0A0U1D2C0</accession>
<evidence type="ECO:0000259" key="6">
    <source>
        <dbReference type="PROSITE" id="PS50977"/>
    </source>
</evidence>
<proteinExistence type="predicted"/>
<keyword evidence="1" id="KW-0805">Transcription regulation</keyword>
<keyword evidence="8" id="KW-1185">Reference proteome</keyword>
<name>A0A0U1D2C0_9MYCO</name>
<evidence type="ECO:0000256" key="2">
    <source>
        <dbReference type="ARBA" id="ARBA00023125"/>
    </source>
</evidence>
<keyword evidence="2 4" id="KW-0238">DNA-binding</keyword>
<dbReference type="GO" id="GO:0000976">
    <property type="term" value="F:transcription cis-regulatory region binding"/>
    <property type="evidence" value="ECO:0007669"/>
    <property type="project" value="TreeGrafter"/>
</dbReference>
<dbReference type="PRINTS" id="PR00455">
    <property type="entry name" value="HTHTETR"/>
</dbReference>
<dbReference type="PROSITE" id="PS50977">
    <property type="entry name" value="HTH_TETR_2"/>
    <property type="match status" value="1"/>
</dbReference>
<evidence type="ECO:0000256" key="3">
    <source>
        <dbReference type="ARBA" id="ARBA00023163"/>
    </source>
</evidence>
<keyword evidence="3" id="KW-0804">Transcription</keyword>
<dbReference type="Proteomes" id="UP000199601">
    <property type="component" value="Unassembled WGS sequence"/>
</dbReference>
<feature type="DNA-binding region" description="H-T-H motif" evidence="4">
    <location>
        <begin position="54"/>
        <end position="73"/>
    </location>
</feature>
<evidence type="ECO:0000256" key="1">
    <source>
        <dbReference type="ARBA" id="ARBA00023015"/>
    </source>
</evidence>
<dbReference type="SUPFAM" id="SSF46689">
    <property type="entry name" value="Homeodomain-like"/>
    <property type="match status" value="1"/>
</dbReference>
<evidence type="ECO:0000256" key="5">
    <source>
        <dbReference type="SAM" id="MobiDB-lite"/>
    </source>
</evidence>
<reference evidence="8" key="1">
    <citation type="submission" date="2015-03" db="EMBL/GenBank/DDBJ databases">
        <authorList>
            <person name="Urmite Genomes"/>
        </authorList>
    </citation>
    <scope>NUCLEOTIDE SEQUENCE [LARGE SCALE GENOMIC DNA]</scope>
    <source>
        <strain evidence="8">CSUR P1344</strain>
    </source>
</reference>
<dbReference type="PANTHER" id="PTHR30055:SF234">
    <property type="entry name" value="HTH-TYPE TRANSCRIPTIONAL REGULATOR BETI"/>
    <property type="match status" value="1"/>
</dbReference>
<evidence type="ECO:0000256" key="4">
    <source>
        <dbReference type="PROSITE-ProRule" id="PRU00335"/>
    </source>
</evidence>
<dbReference type="InterPro" id="IPR050109">
    <property type="entry name" value="HTH-type_TetR-like_transc_reg"/>
</dbReference>
<dbReference type="InterPro" id="IPR009057">
    <property type="entry name" value="Homeodomain-like_sf"/>
</dbReference>
<protein>
    <submittedName>
        <fullName evidence="7">Transcriptional regulatory protein TetR</fullName>
    </submittedName>
</protein>
<feature type="domain" description="HTH tetR-type" evidence="6">
    <location>
        <begin position="31"/>
        <end position="91"/>
    </location>
</feature>
<dbReference type="AlphaFoldDB" id="A0A0U1D2C0"/>
<dbReference type="Gene3D" id="1.10.357.10">
    <property type="entry name" value="Tetracycline Repressor, domain 2"/>
    <property type="match status" value="1"/>
</dbReference>
<organism evidence="7 8">
    <name type="scientific">Mycobacterium europaeum</name>
    <dbReference type="NCBI Taxonomy" id="761804"/>
    <lineage>
        <taxon>Bacteria</taxon>
        <taxon>Bacillati</taxon>
        <taxon>Actinomycetota</taxon>
        <taxon>Actinomycetes</taxon>
        <taxon>Mycobacteriales</taxon>
        <taxon>Mycobacteriaceae</taxon>
        <taxon>Mycobacterium</taxon>
        <taxon>Mycobacterium simiae complex</taxon>
    </lineage>
</organism>
<feature type="region of interest" description="Disordered" evidence="5">
    <location>
        <begin position="9"/>
        <end position="30"/>
    </location>
</feature>
<evidence type="ECO:0000313" key="7">
    <source>
        <dbReference type="EMBL" id="CQD06749.1"/>
    </source>
</evidence>
<gene>
    <name evidence="7" type="ORF">BN000_01343</name>
</gene>